<proteinExistence type="predicted"/>
<accession>A0A0D8Y235</accession>
<evidence type="ECO:0000313" key="3">
    <source>
        <dbReference type="Proteomes" id="UP000053766"/>
    </source>
</evidence>
<gene>
    <name evidence="2" type="ORF">DICVIV_03646</name>
</gene>
<organism evidence="2 3">
    <name type="scientific">Dictyocaulus viviparus</name>
    <name type="common">Bovine lungworm</name>
    <dbReference type="NCBI Taxonomy" id="29172"/>
    <lineage>
        <taxon>Eukaryota</taxon>
        <taxon>Metazoa</taxon>
        <taxon>Ecdysozoa</taxon>
        <taxon>Nematoda</taxon>
        <taxon>Chromadorea</taxon>
        <taxon>Rhabditida</taxon>
        <taxon>Rhabditina</taxon>
        <taxon>Rhabditomorpha</taxon>
        <taxon>Strongyloidea</taxon>
        <taxon>Metastrongylidae</taxon>
        <taxon>Dictyocaulus</taxon>
    </lineage>
</organism>
<dbReference type="EMBL" id="KN716212">
    <property type="protein sequence ID" value="KJH50207.1"/>
    <property type="molecule type" value="Genomic_DNA"/>
</dbReference>
<dbReference type="OrthoDB" id="5794962at2759"/>
<feature type="transmembrane region" description="Helical" evidence="1">
    <location>
        <begin position="45"/>
        <end position="70"/>
    </location>
</feature>
<dbReference type="PANTHER" id="PTHR46955">
    <property type="entry name" value="PROTEIN CBG01349-RELATED"/>
    <property type="match status" value="1"/>
</dbReference>
<sequence>MQTLRAYLIVYIIILTFQFTAIVCNGLLLFLFFKEKSLQRNSSMRLVLFLVATTFSLAITTLPYSIYLTISWNPFYINLNPYITMLCGAPLIFHLKIDLTLIESLAVERIMARIL</sequence>
<dbReference type="InterPro" id="IPR052322">
    <property type="entry name" value="Mito_rRNA_Mtase_NSUN4"/>
</dbReference>
<keyword evidence="1" id="KW-0472">Membrane</keyword>
<evidence type="ECO:0000256" key="1">
    <source>
        <dbReference type="SAM" id="Phobius"/>
    </source>
</evidence>
<dbReference type="AlphaFoldDB" id="A0A0D8Y235"/>
<keyword evidence="1" id="KW-1133">Transmembrane helix</keyword>
<reference evidence="3" key="2">
    <citation type="journal article" date="2016" name="Sci. Rep.">
        <title>Dictyocaulus viviparus genome, variome and transcriptome elucidate lungworm biology and support future intervention.</title>
        <authorList>
            <person name="McNulty S.N."/>
            <person name="Strube C."/>
            <person name="Rosa B.A."/>
            <person name="Martin J.C."/>
            <person name="Tyagi R."/>
            <person name="Choi Y.J."/>
            <person name="Wang Q."/>
            <person name="Hallsworth Pepin K."/>
            <person name="Zhang X."/>
            <person name="Ozersky P."/>
            <person name="Wilson R.K."/>
            <person name="Sternberg P.W."/>
            <person name="Gasser R.B."/>
            <person name="Mitreva M."/>
        </authorList>
    </citation>
    <scope>NUCLEOTIDE SEQUENCE [LARGE SCALE GENOMIC DNA]</scope>
    <source>
        <strain evidence="3">HannoverDv2000</strain>
    </source>
</reference>
<dbReference type="PANTHER" id="PTHR46955:SF4">
    <property type="entry name" value="G-PROTEIN COUPLED RECEPTORS FAMILY 1 PROFILE DOMAIN-CONTAINING PROTEIN-RELATED"/>
    <property type="match status" value="1"/>
</dbReference>
<dbReference type="Proteomes" id="UP000053766">
    <property type="component" value="Unassembled WGS sequence"/>
</dbReference>
<name>A0A0D8Y235_DICVI</name>
<reference evidence="2 3" key="1">
    <citation type="submission" date="2013-11" db="EMBL/GenBank/DDBJ databases">
        <title>Draft genome of the bovine lungworm Dictyocaulus viviparus.</title>
        <authorList>
            <person name="Mitreva M."/>
        </authorList>
    </citation>
    <scope>NUCLEOTIDE SEQUENCE [LARGE SCALE GENOMIC DNA]</scope>
    <source>
        <strain evidence="2 3">HannoverDv2000</strain>
    </source>
</reference>
<evidence type="ECO:0000313" key="2">
    <source>
        <dbReference type="EMBL" id="KJH50207.1"/>
    </source>
</evidence>
<keyword evidence="3" id="KW-1185">Reference proteome</keyword>
<evidence type="ECO:0008006" key="4">
    <source>
        <dbReference type="Google" id="ProtNLM"/>
    </source>
</evidence>
<protein>
    <recommendedName>
        <fullName evidence="4">G-protein coupled receptors family 1 profile domain-containing protein</fullName>
    </recommendedName>
</protein>
<feature type="transmembrane region" description="Helical" evidence="1">
    <location>
        <begin position="6"/>
        <end position="33"/>
    </location>
</feature>
<keyword evidence="1" id="KW-0812">Transmembrane</keyword>
<feature type="transmembrane region" description="Helical" evidence="1">
    <location>
        <begin position="82"/>
        <end position="107"/>
    </location>
</feature>